<feature type="domain" description="UBC core" evidence="1">
    <location>
        <begin position="1"/>
        <end position="55"/>
    </location>
</feature>
<evidence type="ECO:0000313" key="2">
    <source>
        <dbReference type="Ensembl" id="ENSMMNP00015000871.1"/>
    </source>
</evidence>
<dbReference type="AlphaFoldDB" id="A0A8C6AFB6"/>
<dbReference type="InterPro" id="IPR000608">
    <property type="entry name" value="UBC"/>
</dbReference>
<sequence>MVLKRIHKELSDLAHDPLAQCSAGPIGNDMFHWQVTIMGPNDSPCQSGVFFFFNR</sequence>
<dbReference type="Ensembl" id="ENSMMNT00015000966.1">
    <property type="protein sequence ID" value="ENSMMNP00015000871.1"/>
    <property type="gene ID" value="ENSMMNG00015000708.1"/>
</dbReference>
<protein>
    <recommendedName>
        <fullName evidence="1">UBC core domain-containing protein</fullName>
    </recommendedName>
</protein>
<dbReference type="SUPFAM" id="SSF54495">
    <property type="entry name" value="UBC-like"/>
    <property type="match status" value="1"/>
</dbReference>
<dbReference type="PROSITE" id="PS50127">
    <property type="entry name" value="UBC_2"/>
    <property type="match status" value="1"/>
</dbReference>
<evidence type="ECO:0000313" key="3">
    <source>
        <dbReference type="Proteomes" id="UP000694561"/>
    </source>
</evidence>
<dbReference type="GeneTree" id="ENSGT00940000164947"/>
<proteinExistence type="predicted"/>
<dbReference type="Proteomes" id="UP000694561">
    <property type="component" value="Unplaced"/>
</dbReference>
<keyword evidence="3" id="KW-1185">Reference proteome</keyword>
<reference evidence="2" key="2">
    <citation type="submission" date="2025-09" db="UniProtKB">
        <authorList>
            <consortium name="Ensembl"/>
        </authorList>
    </citation>
    <scope>IDENTIFICATION</scope>
</reference>
<evidence type="ECO:0000259" key="1">
    <source>
        <dbReference type="PROSITE" id="PS50127"/>
    </source>
</evidence>
<reference evidence="2" key="1">
    <citation type="submission" date="2025-08" db="UniProtKB">
        <authorList>
            <consortium name="Ensembl"/>
        </authorList>
    </citation>
    <scope>IDENTIFICATION</scope>
</reference>
<dbReference type="InterPro" id="IPR016135">
    <property type="entry name" value="UBQ-conjugating_enzyme/RWD"/>
</dbReference>
<accession>A0A8C6AFB6</accession>
<organism evidence="2 3">
    <name type="scientific">Monodon monoceros</name>
    <name type="common">Narwhal</name>
    <name type="synonym">Ceratodon monodon</name>
    <dbReference type="NCBI Taxonomy" id="40151"/>
    <lineage>
        <taxon>Eukaryota</taxon>
        <taxon>Metazoa</taxon>
        <taxon>Chordata</taxon>
        <taxon>Craniata</taxon>
        <taxon>Vertebrata</taxon>
        <taxon>Euteleostomi</taxon>
        <taxon>Mammalia</taxon>
        <taxon>Eutheria</taxon>
        <taxon>Laurasiatheria</taxon>
        <taxon>Artiodactyla</taxon>
        <taxon>Whippomorpha</taxon>
        <taxon>Cetacea</taxon>
        <taxon>Odontoceti</taxon>
        <taxon>Monodontidae</taxon>
        <taxon>Monodon</taxon>
    </lineage>
</organism>
<name>A0A8C6AFB6_MONMO</name>
<dbReference type="Gene3D" id="3.10.110.10">
    <property type="entry name" value="Ubiquitin Conjugating Enzyme"/>
    <property type="match status" value="1"/>
</dbReference>
<dbReference type="Pfam" id="PF00179">
    <property type="entry name" value="UQ_con"/>
    <property type="match status" value="1"/>
</dbReference>